<proteinExistence type="predicted"/>
<dbReference type="InParanoid" id="D4H186"/>
<dbReference type="STRING" id="522772.Dacet_0027"/>
<organism evidence="1 2">
    <name type="scientific">Denitrovibrio acetiphilus (strain DSM 12809 / NBRC 114555 / N2460)</name>
    <dbReference type="NCBI Taxonomy" id="522772"/>
    <lineage>
        <taxon>Bacteria</taxon>
        <taxon>Pseudomonadati</taxon>
        <taxon>Deferribacterota</taxon>
        <taxon>Deferribacteres</taxon>
        <taxon>Deferribacterales</taxon>
        <taxon>Geovibrionaceae</taxon>
        <taxon>Denitrovibrio</taxon>
    </lineage>
</organism>
<evidence type="ECO:0000313" key="2">
    <source>
        <dbReference type="Proteomes" id="UP000002012"/>
    </source>
</evidence>
<evidence type="ECO:0000313" key="1">
    <source>
        <dbReference type="EMBL" id="ADD66834.1"/>
    </source>
</evidence>
<gene>
    <name evidence="1" type="ordered locus">Dacet_0027</name>
</gene>
<accession>D4H186</accession>
<reference evidence="1 2" key="1">
    <citation type="journal article" date="2010" name="Stand. Genomic Sci.">
        <title>Complete genome sequence of Denitrovibrio acetiphilus type strain (N2460).</title>
        <authorList>
            <person name="Kiss H."/>
            <person name="Lang E."/>
            <person name="Lapidus A."/>
            <person name="Copeland A."/>
            <person name="Nolan M."/>
            <person name="Glavina Del Rio T."/>
            <person name="Chen F."/>
            <person name="Lucas S."/>
            <person name="Tice H."/>
            <person name="Cheng J.F."/>
            <person name="Han C."/>
            <person name="Goodwin L."/>
            <person name="Pitluck S."/>
            <person name="Liolios K."/>
            <person name="Pati A."/>
            <person name="Ivanova N."/>
            <person name="Mavromatis K."/>
            <person name="Chen A."/>
            <person name="Palaniappan K."/>
            <person name="Land M."/>
            <person name="Hauser L."/>
            <person name="Chang Y.J."/>
            <person name="Jeffries C.D."/>
            <person name="Detter J.C."/>
            <person name="Brettin T."/>
            <person name="Spring S."/>
            <person name="Rohde M."/>
            <person name="Goker M."/>
            <person name="Woyke T."/>
            <person name="Bristow J."/>
            <person name="Eisen J.A."/>
            <person name="Markowitz V."/>
            <person name="Hugenholtz P."/>
            <person name="Kyrpides N.C."/>
            <person name="Klenk H.P."/>
        </authorList>
    </citation>
    <scope>NUCLEOTIDE SEQUENCE [LARGE SCALE GENOMIC DNA]</scope>
    <source>
        <strain evidence="2">DSM 12809 / NBRC 114555 / N2460</strain>
    </source>
</reference>
<dbReference type="EMBL" id="CP001968">
    <property type="protein sequence ID" value="ADD66834.1"/>
    <property type="molecule type" value="Genomic_DNA"/>
</dbReference>
<dbReference type="OrthoDB" id="9799906at2"/>
<dbReference type="Proteomes" id="UP000002012">
    <property type="component" value="Chromosome"/>
</dbReference>
<name>D4H186_DENA2</name>
<dbReference type="KEGG" id="dap:Dacet_0027"/>
<sequence>MIETIGIAILKSLAAFLFKSYMISQVKINIEGAPSWYMQPVEAQVCVFDHQSGGLEAIDKAKNYTYPKMENELSYILEATIQDKYKSLKDPKEKTFVSMFKNDKDAPVFIRKNMQFLNIDYDLDVKTAFVKGCIDKKTILAYQKERIETIKHELTHKRADEAFQEIENGDMSLE</sequence>
<keyword evidence="2" id="KW-1185">Reference proteome</keyword>
<dbReference type="RefSeq" id="WP_013009382.1">
    <property type="nucleotide sequence ID" value="NC_013943.1"/>
</dbReference>
<dbReference type="AlphaFoldDB" id="D4H186"/>
<protein>
    <submittedName>
        <fullName evidence="1">Uncharacterized protein</fullName>
    </submittedName>
</protein>
<dbReference type="PaxDb" id="522772-Dacet_0027"/>
<dbReference type="eggNOG" id="ENOG5030VT6">
    <property type="taxonomic scope" value="Bacteria"/>
</dbReference>
<dbReference type="HOGENOM" id="CLU_1552434_0_0_0"/>